<dbReference type="Pfam" id="PF02771">
    <property type="entry name" value="Acyl-CoA_dh_N"/>
    <property type="match status" value="1"/>
</dbReference>
<sequence>MQWELTDEQDAYRRTLRDWLTDVAPSDVVRGWLDDEDDSVFESRFVDAGWAGVGLAEELGGQGGGLVELALTAEELARAAAPSAAWLATALALPALAGRPDLAGAASAGDTVALLVPAETVPDEAPTLWSDGEGVLTGRAPRVLAGDSAARFVVPVGEGDAKRLRLVDASAPGIGIGARPLLDRSRSVADVTLDRVPSVPLDVDAAEVLRQASARAAVLVAADSLGATERMLDLAVEYSKQRHQFGVPIGSFQAVKHAAADMLVGVEAARSAIYFAAASVESGHAQALLHAAAVKAQVTAEGARGADSALTLHGAIGYTWEHDLHLYYKRAKLDEQLFGVPAVWNERIADGLALV</sequence>
<evidence type="ECO:0000313" key="9">
    <source>
        <dbReference type="EMBL" id="MBQ0855606.1"/>
    </source>
</evidence>
<keyword evidence="10" id="KW-1185">Reference proteome</keyword>
<dbReference type="EMBL" id="JAGPYQ010000003">
    <property type="protein sequence ID" value="MBQ0855606.1"/>
    <property type="molecule type" value="Genomic_DNA"/>
</dbReference>
<gene>
    <name evidence="8" type="ORF">J8N05_40895</name>
    <name evidence="9" type="ORF">J8N05_46455</name>
</gene>
<dbReference type="RefSeq" id="WP_210892216.1">
    <property type="nucleotide sequence ID" value="NZ_JAGPYQ010000002.1"/>
</dbReference>
<evidence type="ECO:0000256" key="5">
    <source>
        <dbReference type="ARBA" id="ARBA00023002"/>
    </source>
</evidence>
<reference evidence="8 10" key="1">
    <citation type="submission" date="2021-04" db="EMBL/GenBank/DDBJ databases">
        <authorList>
            <person name="Tang X."/>
            <person name="Zhou X."/>
            <person name="Chen X."/>
            <person name="Cernava T."/>
            <person name="Zhang C."/>
        </authorList>
    </citation>
    <scope>NUCLEOTIDE SEQUENCE [LARGE SCALE GENOMIC DNA]</scope>
    <source>
        <strain evidence="8 10">BH-SS-21</strain>
        <plasmid evidence="9">p2</plasmid>
    </source>
</reference>
<dbReference type="AlphaFoldDB" id="A0A940Y2M2"/>
<dbReference type="InterPro" id="IPR009100">
    <property type="entry name" value="AcylCoA_DH/oxidase_NM_dom_sf"/>
</dbReference>
<evidence type="ECO:0000259" key="6">
    <source>
        <dbReference type="Pfam" id="PF00441"/>
    </source>
</evidence>
<evidence type="ECO:0000313" key="10">
    <source>
        <dbReference type="Proteomes" id="UP000677413"/>
    </source>
</evidence>
<evidence type="ECO:0000256" key="1">
    <source>
        <dbReference type="ARBA" id="ARBA00001974"/>
    </source>
</evidence>
<evidence type="ECO:0000313" key="8">
    <source>
        <dbReference type="EMBL" id="MBQ0854521.1"/>
    </source>
</evidence>
<dbReference type="PANTHER" id="PTHR43884:SF20">
    <property type="entry name" value="ACYL-COA DEHYDROGENASE FADE28"/>
    <property type="match status" value="1"/>
</dbReference>
<dbReference type="SUPFAM" id="SSF47203">
    <property type="entry name" value="Acyl-CoA dehydrogenase C-terminal domain-like"/>
    <property type="match status" value="1"/>
</dbReference>
<dbReference type="InterPro" id="IPR009075">
    <property type="entry name" value="AcylCo_DH/oxidase_C"/>
</dbReference>
<geneLocation type="plasmid" evidence="9">
    <name>p2</name>
</geneLocation>
<dbReference type="InterPro" id="IPR037069">
    <property type="entry name" value="AcylCoA_DH/ox_N_sf"/>
</dbReference>
<dbReference type="EMBL" id="JAGPYQ010000002">
    <property type="protein sequence ID" value="MBQ0854521.1"/>
    <property type="molecule type" value="Genomic_DNA"/>
</dbReference>
<organism evidence="8 10">
    <name type="scientific">Streptomyces liliiviolaceus</name>
    <dbReference type="NCBI Taxonomy" id="2823109"/>
    <lineage>
        <taxon>Bacteria</taxon>
        <taxon>Bacillati</taxon>
        <taxon>Actinomycetota</taxon>
        <taxon>Actinomycetes</taxon>
        <taxon>Kitasatosporales</taxon>
        <taxon>Streptomycetaceae</taxon>
        <taxon>Streptomyces</taxon>
    </lineage>
</organism>
<feature type="domain" description="Acyl-CoA dehydrogenase/oxidase N-terminal" evidence="7">
    <location>
        <begin position="6"/>
        <end position="93"/>
    </location>
</feature>
<comment type="similarity">
    <text evidence="2">Belongs to the acyl-CoA dehydrogenase family.</text>
</comment>
<comment type="caution">
    <text evidence="8">The sequence shown here is derived from an EMBL/GenBank/DDBJ whole genome shotgun (WGS) entry which is preliminary data.</text>
</comment>
<dbReference type="Pfam" id="PF00441">
    <property type="entry name" value="Acyl-CoA_dh_1"/>
    <property type="match status" value="1"/>
</dbReference>
<dbReference type="Gene3D" id="1.20.140.10">
    <property type="entry name" value="Butyryl-CoA Dehydrogenase, subunit A, domain 3"/>
    <property type="match status" value="1"/>
</dbReference>
<dbReference type="Gene3D" id="1.10.540.10">
    <property type="entry name" value="Acyl-CoA dehydrogenase/oxidase, N-terminal domain"/>
    <property type="match status" value="1"/>
</dbReference>
<feature type="domain" description="Acyl-CoA dehydrogenase/oxidase C-terminal" evidence="6">
    <location>
        <begin position="215"/>
        <end position="352"/>
    </location>
</feature>
<keyword evidence="5" id="KW-0560">Oxidoreductase</keyword>
<dbReference type="Gene3D" id="2.40.110.10">
    <property type="entry name" value="Butyryl-CoA Dehydrogenase, subunit A, domain 2"/>
    <property type="match status" value="1"/>
</dbReference>
<keyword evidence="9" id="KW-0614">Plasmid</keyword>
<protein>
    <submittedName>
        <fullName evidence="8">Acyl-CoA dehydrogenase family protein</fullName>
    </submittedName>
</protein>
<keyword evidence="3" id="KW-0285">Flavoprotein</keyword>
<dbReference type="InterPro" id="IPR013786">
    <property type="entry name" value="AcylCoA_DH/ox_N"/>
</dbReference>
<evidence type="ECO:0000256" key="3">
    <source>
        <dbReference type="ARBA" id="ARBA00022630"/>
    </source>
</evidence>
<dbReference type="GO" id="GO:0050660">
    <property type="term" value="F:flavin adenine dinucleotide binding"/>
    <property type="evidence" value="ECO:0007669"/>
    <property type="project" value="InterPro"/>
</dbReference>
<evidence type="ECO:0000256" key="4">
    <source>
        <dbReference type="ARBA" id="ARBA00022827"/>
    </source>
</evidence>
<name>A0A940Y2M2_9ACTN</name>
<proteinExistence type="inferred from homology"/>
<dbReference type="PANTHER" id="PTHR43884">
    <property type="entry name" value="ACYL-COA DEHYDROGENASE"/>
    <property type="match status" value="1"/>
</dbReference>
<dbReference type="InterPro" id="IPR036250">
    <property type="entry name" value="AcylCo_DH-like_C"/>
</dbReference>
<dbReference type="InterPro" id="IPR046373">
    <property type="entry name" value="Acyl-CoA_Oxase/DH_mid-dom_sf"/>
</dbReference>
<evidence type="ECO:0000256" key="2">
    <source>
        <dbReference type="ARBA" id="ARBA00009347"/>
    </source>
</evidence>
<dbReference type="GO" id="GO:0003995">
    <property type="term" value="F:acyl-CoA dehydrogenase activity"/>
    <property type="evidence" value="ECO:0007669"/>
    <property type="project" value="TreeGrafter"/>
</dbReference>
<dbReference type="SUPFAM" id="SSF56645">
    <property type="entry name" value="Acyl-CoA dehydrogenase NM domain-like"/>
    <property type="match status" value="1"/>
</dbReference>
<keyword evidence="4" id="KW-0274">FAD</keyword>
<accession>A0A940Y2M2</accession>
<dbReference type="Proteomes" id="UP000677413">
    <property type="component" value="Unassembled WGS sequence"/>
</dbReference>
<comment type="cofactor">
    <cofactor evidence="1">
        <name>FAD</name>
        <dbReference type="ChEBI" id="CHEBI:57692"/>
    </cofactor>
</comment>
<evidence type="ECO:0000259" key="7">
    <source>
        <dbReference type="Pfam" id="PF02771"/>
    </source>
</evidence>